<evidence type="ECO:0000256" key="1">
    <source>
        <dbReference type="SAM" id="MobiDB-lite"/>
    </source>
</evidence>
<keyword evidence="3" id="KW-1185">Reference proteome</keyword>
<dbReference type="EMBL" id="JAJITC010000001">
    <property type="protein sequence ID" value="MCC8400816.1"/>
    <property type="molecule type" value="Genomic_DNA"/>
</dbReference>
<organism evidence="2 3">
    <name type="scientific">Paraburkholderia translucens</name>
    <dbReference type="NCBI Taxonomy" id="2886945"/>
    <lineage>
        <taxon>Bacteria</taxon>
        <taxon>Pseudomonadati</taxon>
        <taxon>Pseudomonadota</taxon>
        <taxon>Betaproteobacteria</taxon>
        <taxon>Burkholderiales</taxon>
        <taxon>Burkholderiaceae</taxon>
        <taxon>Paraburkholderia</taxon>
    </lineage>
</organism>
<evidence type="ECO:0000313" key="3">
    <source>
        <dbReference type="Proteomes" id="UP001430614"/>
    </source>
</evidence>
<comment type="caution">
    <text evidence="2">The sequence shown here is derived from an EMBL/GenBank/DDBJ whole genome shotgun (WGS) entry which is preliminary data.</text>
</comment>
<dbReference type="Proteomes" id="UP001430614">
    <property type="component" value="Unassembled WGS sequence"/>
</dbReference>
<evidence type="ECO:0000313" key="2">
    <source>
        <dbReference type="EMBL" id="MCC8400816.1"/>
    </source>
</evidence>
<name>A0ABS8K7U3_9BURK</name>
<dbReference type="RefSeq" id="WP_230559708.1">
    <property type="nucleotide sequence ID" value="NZ_JAJITC010000001.1"/>
</dbReference>
<sequence>MKQVRKPGLMRPGGTFNGTSGFRACDLILASLRPGDASRRPGTITELSEVPT</sequence>
<accession>A0ABS8K7U3</accession>
<proteinExistence type="predicted"/>
<protein>
    <submittedName>
        <fullName evidence="2">Uncharacterized protein</fullName>
    </submittedName>
</protein>
<reference evidence="2 3" key="1">
    <citation type="submission" date="2021-11" db="EMBL/GenBank/DDBJ databases">
        <authorList>
            <person name="Oh E.-T."/>
            <person name="Kim S.-B."/>
        </authorList>
    </citation>
    <scope>NUCLEOTIDE SEQUENCE [LARGE SCALE GENOMIC DNA]</scope>
    <source>
        <strain evidence="2 3">MMS20-SJTN17</strain>
    </source>
</reference>
<feature type="region of interest" description="Disordered" evidence="1">
    <location>
        <begin position="1"/>
        <end position="20"/>
    </location>
</feature>
<gene>
    <name evidence="2" type="ORF">LJ655_02705</name>
</gene>